<feature type="signal peptide" evidence="1">
    <location>
        <begin position="1"/>
        <end position="15"/>
    </location>
</feature>
<keyword evidence="2" id="KW-1185">Reference proteome</keyword>
<evidence type="ECO:0000256" key="1">
    <source>
        <dbReference type="SAM" id="SignalP"/>
    </source>
</evidence>
<reference evidence="3" key="1">
    <citation type="submission" date="2016-11" db="UniProtKB">
        <authorList>
            <consortium name="WormBaseParasite"/>
        </authorList>
    </citation>
    <scope>IDENTIFICATION</scope>
</reference>
<feature type="chain" id="PRO_5012543057" evidence="1">
    <location>
        <begin position="16"/>
        <end position="65"/>
    </location>
</feature>
<dbReference type="AlphaFoldDB" id="A0A1I7XR30"/>
<evidence type="ECO:0000313" key="3">
    <source>
        <dbReference type="WBParaSite" id="Hba_20189"/>
    </source>
</evidence>
<protein>
    <submittedName>
        <fullName evidence="3">Transthyretin-like family protein</fullName>
    </submittedName>
</protein>
<evidence type="ECO:0000313" key="2">
    <source>
        <dbReference type="Proteomes" id="UP000095283"/>
    </source>
</evidence>
<proteinExistence type="predicted"/>
<name>A0A1I7XR30_HETBA</name>
<organism evidence="2 3">
    <name type="scientific">Heterorhabditis bacteriophora</name>
    <name type="common">Entomopathogenic nematode worm</name>
    <dbReference type="NCBI Taxonomy" id="37862"/>
    <lineage>
        <taxon>Eukaryota</taxon>
        <taxon>Metazoa</taxon>
        <taxon>Ecdysozoa</taxon>
        <taxon>Nematoda</taxon>
        <taxon>Chromadorea</taxon>
        <taxon>Rhabditida</taxon>
        <taxon>Rhabditina</taxon>
        <taxon>Rhabditomorpha</taxon>
        <taxon>Strongyloidea</taxon>
        <taxon>Heterorhabditidae</taxon>
        <taxon>Heterorhabditis</taxon>
    </lineage>
</organism>
<keyword evidence="1" id="KW-0732">Signal</keyword>
<dbReference type="Gene3D" id="2.60.40.3330">
    <property type="match status" value="1"/>
</dbReference>
<dbReference type="InterPro" id="IPR038479">
    <property type="entry name" value="Transthyretin-like_sf"/>
</dbReference>
<dbReference type="Proteomes" id="UP000095283">
    <property type="component" value="Unplaced"/>
</dbReference>
<dbReference type="WBParaSite" id="Hba_20189">
    <property type="protein sequence ID" value="Hba_20189"/>
    <property type="gene ID" value="Hba_20189"/>
</dbReference>
<sequence length="65" mass="7353">MMLFLFLSLVALSLAGRECVWIIGRVQCEKDSSKNLNVEVRVYDRDSFGPFKLIDPDDLMGSAKN</sequence>
<accession>A0A1I7XR30</accession>